<dbReference type="AlphaFoldDB" id="A0A1M6XD65"/>
<dbReference type="PANTHER" id="PTHR48413">
    <property type="match status" value="1"/>
</dbReference>
<comment type="similarity">
    <text evidence="1">Belongs to the phosphosulfolactate synthase family.</text>
</comment>
<accession>A0A1M6XD65</accession>
<evidence type="ECO:0000313" key="2">
    <source>
        <dbReference type="EMBL" id="SHL03882.1"/>
    </source>
</evidence>
<dbReference type="Pfam" id="PF02679">
    <property type="entry name" value="ComA"/>
    <property type="match status" value="1"/>
</dbReference>
<keyword evidence="3" id="KW-1185">Reference proteome</keyword>
<name>A0A1M6XD65_PSETH</name>
<dbReference type="Gene3D" id="3.20.20.70">
    <property type="entry name" value="Aldolase class I"/>
    <property type="match status" value="1"/>
</dbReference>
<dbReference type="EMBL" id="FRAP01000016">
    <property type="protein sequence ID" value="SHL03882.1"/>
    <property type="molecule type" value="Genomic_DNA"/>
</dbReference>
<dbReference type="InterPro" id="IPR013785">
    <property type="entry name" value="Aldolase_TIM"/>
</dbReference>
<gene>
    <name evidence="2" type="ORF">SAMN05443637_116179</name>
</gene>
<dbReference type="SUPFAM" id="SSF102110">
    <property type="entry name" value="(2r)-phospho-3-sulfolactate synthase ComA"/>
    <property type="match status" value="1"/>
</dbReference>
<dbReference type="PANTHER" id="PTHR48413:SF1">
    <property type="entry name" value="PROTEIN HEAT-STRESS-ASSOCIATED 32"/>
    <property type="match status" value="1"/>
</dbReference>
<proteinExistence type="inferred from homology"/>
<reference evidence="2 3" key="1">
    <citation type="submission" date="2016-11" db="EMBL/GenBank/DDBJ databases">
        <authorList>
            <person name="Jaros S."/>
            <person name="Januszkiewicz K."/>
            <person name="Wedrychowicz H."/>
        </authorList>
    </citation>
    <scope>NUCLEOTIDE SEQUENCE [LARGE SCALE GENOMIC DNA]</scope>
    <source>
        <strain evidence="2 3">DSM 43832</strain>
    </source>
</reference>
<organism evidence="2 3">
    <name type="scientific">Pseudonocardia thermophila</name>
    <dbReference type="NCBI Taxonomy" id="1848"/>
    <lineage>
        <taxon>Bacteria</taxon>
        <taxon>Bacillati</taxon>
        <taxon>Actinomycetota</taxon>
        <taxon>Actinomycetes</taxon>
        <taxon>Pseudonocardiales</taxon>
        <taxon>Pseudonocardiaceae</taxon>
        <taxon>Pseudonocardia</taxon>
    </lineage>
</organism>
<evidence type="ECO:0000313" key="3">
    <source>
        <dbReference type="Proteomes" id="UP000184363"/>
    </source>
</evidence>
<dbReference type="RefSeq" id="WP_073458803.1">
    <property type="nucleotide sequence ID" value="NZ_FRAP01000016.1"/>
</dbReference>
<dbReference type="Proteomes" id="UP000184363">
    <property type="component" value="Unassembled WGS sequence"/>
</dbReference>
<dbReference type="InterPro" id="IPR003830">
    <property type="entry name" value="ComA_synth"/>
</dbReference>
<protein>
    <submittedName>
        <fullName evidence="2">Phosphosulfolactate synthase</fullName>
    </submittedName>
</protein>
<dbReference type="InterPro" id="IPR036112">
    <property type="entry name" value="ComA_synth_sf"/>
</dbReference>
<dbReference type="STRING" id="1848.SAMN05443637_116179"/>
<evidence type="ECO:0000256" key="1">
    <source>
        <dbReference type="ARBA" id="ARBA00010424"/>
    </source>
</evidence>
<sequence length="264" mass="27692">MDRVPPDFLDIPPRPGKPRPAGITHVLDPGIGPAVLADVLAAAADLIDIWKIGWGTAYVDRTLLAKAAALAEAGVDLCLGGTLLEIAWARGRAEECLVWAADTGFTHVEVSRGTVAMSLAEKGRLITRAARSFAVLAEVGSKTPGEPHPARHWPAECRADLDAGADLVVTEGRQSGTVGTYDEHGRVRADVVEAVVAAVGHTRVIFEAPRAAQQAWFVRQFGPGVNLGNIAPGEVLGLETLRLGLRSDTADLALPAQVGTEPAC</sequence>
<dbReference type="OrthoDB" id="7809088at2"/>